<proteinExistence type="inferred from homology"/>
<name>A0A318EAZ7_9GAMM</name>
<keyword evidence="4" id="KW-1185">Reference proteome</keyword>
<comment type="caution">
    <text evidence="3">The sequence shown here is derived from an EMBL/GenBank/DDBJ whole genome shotgun (WGS) entry which is preliminary data.</text>
</comment>
<dbReference type="OrthoDB" id="573800at2"/>
<dbReference type="EMBL" id="QICN01000003">
    <property type="protein sequence ID" value="PXV69693.1"/>
    <property type="molecule type" value="Genomic_DNA"/>
</dbReference>
<dbReference type="InterPro" id="IPR007712">
    <property type="entry name" value="RelE/ParE_toxin"/>
</dbReference>
<dbReference type="AlphaFoldDB" id="A0A318EAZ7"/>
<dbReference type="Proteomes" id="UP000248330">
    <property type="component" value="Unassembled WGS sequence"/>
</dbReference>
<dbReference type="Gene3D" id="3.30.2310.20">
    <property type="entry name" value="RelE-like"/>
    <property type="match status" value="1"/>
</dbReference>
<dbReference type="SUPFAM" id="SSF143011">
    <property type="entry name" value="RelE-like"/>
    <property type="match status" value="1"/>
</dbReference>
<comment type="similarity">
    <text evidence="1">Belongs to the RelE toxin family.</text>
</comment>
<evidence type="ECO:0000313" key="3">
    <source>
        <dbReference type="EMBL" id="PXV69693.1"/>
    </source>
</evidence>
<dbReference type="InterPro" id="IPR035093">
    <property type="entry name" value="RelE/ParE_toxin_dom_sf"/>
</dbReference>
<dbReference type="Pfam" id="PF05016">
    <property type="entry name" value="ParE_toxin"/>
    <property type="match status" value="1"/>
</dbReference>
<dbReference type="InterPro" id="IPR051803">
    <property type="entry name" value="TA_system_RelE-like_toxin"/>
</dbReference>
<gene>
    <name evidence="3" type="ORF">C8D93_103268</name>
</gene>
<evidence type="ECO:0000256" key="2">
    <source>
        <dbReference type="ARBA" id="ARBA00022649"/>
    </source>
</evidence>
<keyword evidence="2" id="KW-1277">Toxin-antitoxin system</keyword>
<evidence type="ECO:0000313" key="4">
    <source>
        <dbReference type="Proteomes" id="UP000248330"/>
    </source>
</evidence>
<dbReference type="PANTHER" id="PTHR33755:SF7">
    <property type="entry name" value="TOXIN MODULE OF TOXIN-ANTITOXIN SYSTEM RELE_STBE FAMILY"/>
    <property type="match status" value="1"/>
</dbReference>
<accession>A0A318EAZ7</accession>
<protein>
    <submittedName>
        <fullName evidence="3">Addiction module RelE/StbE family toxin</fullName>
    </submittedName>
</protein>
<dbReference type="NCBIfam" id="TIGR02385">
    <property type="entry name" value="RelE_StbE"/>
    <property type="match status" value="1"/>
</dbReference>
<sequence length="93" mass="10977">MKLRFTNRATRDLQRLRAFIADDNPLAARRKIDVLRRSIRTLLDQPQIGREIDQASGMRQWIAGDYVVRYFIDDQILTVNRIWHGKEERPALG</sequence>
<evidence type="ECO:0000256" key="1">
    <source>
        <dbReference type="ARBA" id="ARBA00006226"/>
    </source>
</evidence>
<dbReference type="PANTHER" id="PTHR33755">
    <property type="entry name" value="TOXIN PARE1-RELATED"/>
    <property type="match status" value="1"/>
</dbReference>
<organism evidence="3 4">
    <name type="scientific">Sinimarinibacterium flocculans</name>
    <dbReference type="NCBI Taxonomy" id="985250"/>
    <lineage>
        <taxon>Bacteria</taxon>
        <taxon>Pseudomonadati</taxon>
        <taxon>Pseudomonadota</taxon>
        <taxon>Gammaproteobacteria</taxon>
        <taxon>Nevskiales</taxon>
        <taxon>Nevskiaceae</taxon>
        <taxon>Sinimarinibacterium</taxon>
    </lineage>
</organism>
<reference evidence="3 4" key="1">
    <citation type="submission" date="2018-04" db="EMBL/GenBank/DDBJ databases">
        <title>Genomic Encyclopedia of Type Strains, Phase IV (KMG-IV): sequencing the most valuable type-strain genomes for metagenomic binning, comparative biology and taxonomic classification.</title>
        <authorList>
            <person name="Goeker M."/>
        </authorList>
    </citation>
    <scope>NUCLEOTIDE SEQUENCE [LARGE SCALE GENOMIC DNA]</scope>
    <source>
        <strain evidence="3 4">DSM 104150</strain>
    </source>
</reference>
<dbReference type="RefSeq" id="WP_110264609.1">
    <property type="nucleotide sequence ID" value="NZ_CAWNXA010000003.1"/>
</dbReference>